<evidence type="ECO:0000313" key="3">
    <source>
        <dbReference type="Proteomes" id="UP001152799"/>
    </source>
</evidence>
<feature type="region of interest" description="Disordered" evidence="1">
    <location>
        <begin position="159"/>
        <end position="181"/>
    </location>
</feature>
<evidence type="ECO:0000256" key="1">
    <source>
        <dbReference type="SAM" id="MobiDB-lite"/>
    </source>
</evidence>
<dbReference type="EMBL" id="OU892288">
    <property type="protein sequence ID" value="CAG9762782.1"/>
    <property type="molecule type" value="Genomic_DNA"/>
</dbReference>
<reference evidence="2" key="1">
    <citation type="submission" date="2022-01" db="EMBL/GenBank/DDBJ databases">
        <authorList>
            <person name="King R."/>
        </authorList>
    </citation>
    <scope>NUCLEOTIDE SEQUENCE</scope>
</reference>
<gene>
    <name evidence="2" type="ORF">CEUTPL_LOCUS3455</name>
</gene>
<feature type="region of interest" description="Disordered" evidence="1">
    <location>
        <begin position="96"/>
        <end position="141"/>
    </location>
</feature>
<keyword evidence="3" id="KW-1185">Reference proteome</keyword>
<feature type="compositionally biased region" description="Basic residues" evidence="1">
    <location>
        <begin position="259"/>
        <end position="269"/>
    </location>
</feature>
<name>A0A9N9MDR7_9CUCU</name>
<evidence type="ECO:0000313" key="2">
    <source>
        <dbReference type="EMBL" id="CAG9762782.1"/>
    </source>
</evidence>
<proteinExistence type="predicted"/>
<accession>A0A9N9MDR7</accession>
<sequence length="324" mass="36305">MELKKLKEQTRRQEAKHQEVVKKQQEMLQEEKKLQEAKEKKKLKKLRQAQKRLQNGMIEETFPAMVTIKKGTGKENTPPSLTVTFQGCTATQEKLLTSLVETQQDESSNDKTKGGNKQTKNNNSKPKQEAAKLPQLSNGPRVISKNVNVALAVRIEQEPVGIPTGAKSEEKSTKKSQEKVKCERGLTRKEFKSFGNLVLPPGITLTKVINGQQSQQPKINYSNSAATTKVSPPVNQKGVIVVDTEKLMQQTDEAPKPPTKSRRRKKTKNKPNAEPKMITIRNPTFQINENLSNNTRQVPMNQPVSGTIFTKTENGMVKITRGSK</sequence>
<dbReference type="OrthoDB" id="10044608at2759"/>
<dbReference type="AlphaFoldDB" id="A0A9N9MDR7"/>
<dbReference type="Proteomes" id="UP001152799">
    <property type="component" value="Chromosome 12"/>
</dbReference>
<feature type="compositionally biased region" description="Basic and acidic residues" evidence="1">
    <location>
        <begin position="167"/>
        <end position="181"/>
    </location>
</feature>
<organism evidence="2 3">
    <name type="scientific">Ceutorhynchus assimilis</name>
    <name type="common">cabbage seed weevil</name>
    <dbReference type="NCBI Taxonomy" id="467358"/>
    <lineage>
        <taxon>Eukaryota</taxon>
        <taxon>Metazoa</taxon>
        <taxon>Ecdysozoa</taxon>
        <taxon>Arthropoda</taxon>
        <taxon>Hexapoda</taxon>
        <taxon>Insecta</taxon>
        <taxon>Pterygota</taxon>
        <taxon>Neoptera</taxon>
        <taxon>Endopterygota</taxon>
        <taxon>Coleoptera</taxon>
        <taxon>Polyphaga</taxon>
        <taxon>Cucujiformia</taxon>
        <taxon>Curculionidae</taxon>
        <taxon>Ceutorhynchinae</taxon>
        <taxon>Ceutorhynchus</taxon>
    </lineage>
</organism>
<feature type="compositionally biased region" description="Low complexity" evidence="1">
    <location>
        <begin position="115"/>
        <end position="125"/>
    </location>
</feature>
<feature type="compositionally biased region" description="Polar residues" evidence="1">
    <location>
        <begin position="96"/>
        <end position="106"/>
    </location>
</feature>
<feature type="region of interest" description="Disordered" evidence="1">
    <location>
        <begin position="1"/>
        <end position="24"/>
    </location>
</feature>
<feature type="region of interest" description="Disordered" evidence="1">
    <location>
        <begin position="247"/>
        <end position="277"/>
    </location>
</feature>
<protein>
    <submittedName>
        <fullName evidence="2">Uncharacterized protein</fullName>
    </submittedName>
</protein>